<protein>
    <submittedName>
        <fullName evidence="1">Uncharacterized protein</fullName>
    </submittedName>
</protein>
<accession>A0A4S5CGJ8</accession>
<evidence type="ECO:0000313" key="2">
    <source>
        <dbReference type="Proteomes" id="UP000309618"/>
    </source>
</evidence>
<reference evidence="1 2" key="1">
    <citation type="submission" date="2019-04" db="EMBL/GenBank/DDBJ databases">
        <title>Comparative genomics of Aeromonas veronii strains pathogenic to fish.</title>
        <authorList>
            <person name="Cascarano M.C."/>
            <person name="Smyrli M."/>
            <person name="Katharios P."/>
        </authorList>
    </citation>
    <scope>NUCLEOTIDE SEQUENCE [LARGE SCALE GENOMIC DNA]</scope>
    <source>
        <strain evidence="1 2">XU1</strain>
    </source>
</reference>
<dbReference type="AlphaFoldDB" id="A0A4S5CGJ8"/>
<proteinExistence type="predicted"/>
<sequence length="107" mass="11727">MAKVKERDQFGDQEWLDFVGAGGSLPRALADAKKIDSWVYVRFYGLVPVSEDKRSELFDFLMGNSRAGIPCCIKRSGSNSIECSASFLATPESVELVSLGYGIILSK</sequence>
<gene>
    <name evidence="1" type="ORF">E8Q35_12265</name>
</gene>
<dbReference type="Proteomes" id="UP000309618">
    <property type="component" value="Unassembled WGS sequence"/>
</dbReference>
<dbReference type="RefSeq" id="WP_136501779.1">
    <property type="nucleotide sequence ID" value="NZ_SSUX01000008.1"/>
</dbReference>
<name>A0A4S5CGJ8_AERVE</name>
<comment type="caution">
    <text evidence="1">The sequence shown here is derived from an EMBL/GenBank/DDBJ whole genome shotgun (WGS) entry which is preliminary data.</text>
</comment>
<organism evidence="1 2">
    <name type="scientific">Aeromonas veronii</name>
    <dbReference type="NCBI Taxonomy" id="654"/>
    <lineage>
        <taxon>Bacteria</taxon>
        <taxon>Pseudomonadati</taxon>
        <taxon>Pseudomonadota</taxon>
        <taxon>Gammaproteobacteria</taxon>
        <taxon>Aeromonadales</taxon>
        <taxon>Aeromonadaceae</taxon>
        <taxon>Aeromonas</taxon>
    </lineage>
</organism>
<dbReference type="EMBL" id="SSUX01000008">
    <property type="protein sequence ID" value="THJ44957.1"/>
    <property type="molecule type" value="Genomic_DNA"/>
</dbReference>
<evidence type="ECO:0000313" key="1">
    <source>
        <dbReference type="EMBL" id="THJ44957.1"/>
    </source>
</evidence>